<dbReference type="PROSITE" id="PS51855">
    <property type="entry name" value="MGS"/>
    <property type="match status" value="1"/>
</dbReference>
<protein>
    <recommendedName>
        <fullName evidence="1">MGS-like domain-containing protein</fullName>
    </recommendedName>
</protein>
<dbReference type="InterPro" id="IPR036914">
    <property type="entry name" value="MGS-like_dom_sf"/>
</dbReference>
<feature type="domain" description="MGS-like" evidence="1">
    <location>
        <begin position="1"/>
        <end position="117"/>
    </location>
</feature>
<dbReference type="PANTHER" id="PTHR11692">
    <property type="entry name" value="BIFUNCTIONAL PURINE BIOSYNTHESIS PROTEIN PURH"/>
    <property type="match status" value="1"/>
</dbReference>
<dbReference type="GO" id="GO:0005829">
    <property type="term" value="C:cytosol"/>
    <property type="evidence" value="ECO:0007669"/>
    <property type="project" value="TreeGrafter"/>
</dbReference>
<dbReference type="EMBL" id="UINC01015215">
    <property type="protein sequence ID" value="SVA64228.1"/>
    <property type="molecule type" value="Genomic_DNA"/>
</dbReference>
<proteinExistence type="predicted"/>
<dbReference type="GO" id="GO:0004643">
    <property type="term" value="F:phosphoribosylaminoimidazolecarboxamide formyltransferase activity"/>
    <property type="evidence" value="ECO:0007669"/>
    <property type="project" value="InterPro"/>
</dbReference>
<feature type="non-terminal residue" evidence="2">
    <location>
        <position position="117"/>
    </location>
</feature>
<reference evidence="2" key="1">
    <citation type="submission" date="2018-05" db="EMBL/GenBank/DDBJ databases">
        <authorList>
            <person name="Lanie J.A."/>
            <person name="Ng W.-L."/>
            <person name="Kazmierczak K.M."/>
            <person name="Andrzejewski T.M."/>
            <person name="Davidsen T.M."/>
            <person name="Wayne K.J."/>
            <person name="Tettelin H."/>
            <person name="Glass J.I."/>
            <person name="Rusch D."/>
            <person name="Podicherti R."/>
            <person name="Tsui H.-C.T."/>
            <person name="Winkler M.E."/>
        </authorList>
    </citation>
    <scope>NUCLEOTIDE SEQUENCE</scope>
</reference>
<dbReference type="Pfam" id="PF02142">
    <property type="entry name" value="MGS"/>
    <property type="match status" value="1"/>
</dbReference>
<organism evidence="2">
    <name type="scientific">marine metagenome</name>
    <dbReference type="NCBI Taxonomy" id="408172"/>
    <lineage>
        <taxon>unclassified sequences</taxon>
        <taxon>metagenomes</taxon>
        <taxon>ecological metagenomes</taxon>
    </lineage>
</organism>
<feature type="non-terminal residue" evidence="2">
    <location>
        <position position="1"/>
    </location>
</feature>
<dbReference type="InterPro" id="IPR002695">
    <property type="entry name" value="PurH-like"/>
</dbReference>
<dbReference type="SUPFAM" id="SSF52335">
    <property type="entry name" value="Methylglyoxal synthase-like"/>
    <property type="match status" value="1"/>
</dbReference>
<dbReference type="SMART" id="SM00851">
    <property type="entry name" value="MGS"/>
    <property type="match status" value="1"/>
</dbReference>
<dbReference type="GO" id="GO:0006189">
    <property type="term" value="P:'de novo' IMP biosynthetic process"/>
    <property type="evidence" value="ECO:0007669"/>
    <property type="project" value="TreeGrafter"/>
</dbReference>
<dbReference type="GO" id="GO:0003937">
    <property type="term" value="F:IMP cyclohydrolase activity"/>
    <property type="evidence" value="ECO:0007669"/>
    <property type="project" value="InterPro"/>
</dbReference>
<name>A0A381XHM9_9ZZZZ</name>
<accession>A0A381XHM9</accession>
<dbReference type="PANTHER" id="PTHR11692:SF0">
    <property type="entry name" value="BIFUNCTIONAL PURINE BIOSYNTHESIS PROTEIN ATIC"/>
    <property type="match status" value="1"/>
</dbReference>
<dbReference type="Gene3D" id="3.40.50.1380">
    <property type="entry name" value="Methylglyoxal synthase-like domain"/>
    <property type="match status" value="1"/>
</dbReference>
<dbReference type="InterPro" id="IPR011607">
    <property type="entry name" value="MGS-like_dom"/>
</dbReference>
<gene>
    <name evidence="2" type="ORF">METZ01_LOCUS117082</name>
</gene>
<evidence type="ECO:0000313" key="2">
    <source>
        <dbReference type="EMBL" id="SVA64228.1"/>
    </source>
</evidence>
<dbReference type="CDD" id="cd01421">
    <property type="entry name" value="IMPCH"/>
    <property type="match status" value="1"/>
</dbReference>
<sequence>LNPSRALLSVYDKTGIVDFARNLVDLGWEIISSGGTANHLLESGLDVTEVSEVTGAQEMLDGRVKTLHPKIHGGILADRSNQEHLKELENRGIKPIDLVVVNLYPFVKDPGIELIDI</sequence>
<dbReference type="AlphaFoldDB" id="A0A381XHM9"/>
<evidence type="ECO:0000259" key="1">
    <source>
        <dbReference type="PROSITE" id="PS51855"/>
    </source>
</evidence>